<dbReference type="RefSeq" id="WP_219044959.1">
    <property type="nucleotide sequence ID" value="NZ_JAHWDQ010000007.1"/>
</dbReference>
<accession>A0ABS6VXF5</accession>
<keyword evidence="2 5" id="KW-0560">Oxidoreductase</keyword>
<keyword evidence="6" id="KW-1185">Reference proteome</keyword>
<protein>
    <submittedName>
        <fullName evidence="5">TauD/TfdA family dioxygenase</fullName>
    </submittedName>
</protein>
<proteinExistence type="predicted"/>
<sequence>MSFSSTDLTPRIGTEIHSDITTLLSGKYASEIRDILERRGVVVFREINMSDAQQLAFTATLGNVVDEGDKGIYKVTLDTKENAQAEYLKGAFYWHIDGTTLNVPILASLLTAKRLSETGGDTEFCNTYTAYDDLSDEEKQEYHNYKVVHSLENAQLYVHPEPSYAEISGWRHVPSNTLPLVWKHKSGRNSLVLGSTAAYIEGMEYQAGRALLVKLRDYATNPKYVYRHQWKVGDLVIWDNTGTMHRATAYPLDSGRMMHRTKLAGEESFA</sequence>
<keyword evidence="3" id="KW-0408">Iron</keyword>
<keyword evidence="1" id="KW-0479">Metal-binding</keyword>
<dbReference type="InterPro" id="IPR003819">
    <property type="entry name" value="TauD/TfdA-like"/>
</dbReference>
<dbReference type="PANTHER" id="PTHR43779">
    <property type="entry name" value="DIOXYGENASE RV0097-RELATED"/>
    <property type="match status" value="1"/>
</dbReference>
<dbReference type="Pfam" id="PF02668">
    <property type="entry name" value="TauD"/>
    <property type="match status" value="1"/>
</dbReference>
<evidence type="ECO:0000259" key="4">
    <source>
        <dbReference type="Pfam" id="PF02668"/>
    </source>
</evidence>
<dbReference type="InterPro" id="IPR051178">
    <property type="entry name" value="TfdA_dioxygenase"/>
</dbReference>
<organism evidence="5 6">
    <name type="scientific">Zhongshania aquimaris</name>
    <dbReference type="NCBI Taxonomy" id="2857107"/>
    <lineage>
        <taxon>Bacteria</taxon>
        <taxon>Pseudomonadati</taxon>
        <taxon>Pseudomonadota</taxon>
        <taxon>Gammaproteobacteria</taxon>
        <taxon>Cellvibrionales</taxon>
        <taxon>Spongiibacteraceae</taxon>
        <taxon>Zhongshania</taxon>
    </lineage>
</organism>
<evidence type="ECO:0000256" key="2">
    <source>
        <dbReference type="ARBA" id="ARBA00022964"/>
    </source>
</evidence>
<dbReference type="Proteomes" id="UP001166291">
    <property type="component" value="Unassembled WGS sequence"/>
</dbReference>
<reference evidence="5" key="1">
    <citation type="submission" date="2021-07" db="EMBL/GenBank/DDBJ databases">
        <title>Zhongshania sp. CAU 1632 isolated from seawater.</title>
        <authorList>
            <person name="Kim W."/>
        </authorList>
    </citation>
    <scope>NUCLEOTIDE SEQUENCE</scope>
    <source>
        <strain evidence="5">CAU 1632</strain>
    </source>
</reference>
<evidence type="ECO:0000256" key="3">
    <source>
        <dbReference type="ARBA" id="ARBA00023004"/>
    </source>
</evidence>
<name>A0ABS6VXF5_9GAMM</name>
<dbReference type="EMBL" id="JAHWDQ010000007">
    <property type="protein sequence ID" value="MBW2942713.1"/>
    <property type="molecule type" value="Genomic_DNA"/>
</dbReference>
<evidence type="ECO:0000313" key="5">
    <source>
        <dbReference type="EMBL" id="MBW2942713.1"/>
    </source>
</evidence>
<feature type="domain" description="TauD/TfdA-like" evidence="4">
    <location>
        <begin position="5"/>
        <end position="261"/>
    </location>
</feature>
<dbReference type="PANTHER" id="PTHR43779:SF3">
    <property type="entry name" value="(3R)-3-[(CARBOXYMETHYL)AMINO]FATTY ACID OXYGENASE_DECARBOXYLASE"/>
    <property type="match status" value="1"/>
</dbReference>
<comment type="caution">
    <text evidence="5">The sequence shown here is derived from an EMBL/GenBank/DDBJ whole genome shotgun (WGS) entry which is preliminary data.</text>
</comment>
<evidence type="ECO:0000256" key="1">
    <source>
        <dbReference type="ARBA" id="ARBA00022723"/>
    </source>
</evidence>
<dbReference type="GO" id="GO:0051213">
    <property type="term" value="F:dioxygenase activity"/>
    <property type="evidence" value="ECO:0007669"/>
    <property type="project" value="UniProtKB-KW"/>
</dbReference>
<keyword evidence="2 5" id="KW-0223">Dioxygenase</keyword>
<evidence type="ECO:0000313" key="6">
    <source>
        <dbReference type="Proteomes" id="UP001166291"/>
    </source>
</evidence>
<gene>
    <name evidence="5" type="ORF">KXJ70_18080</name>
</gene>